<name>A0ABT4H1F0_PAEAL</name>
<reference evidence="1 2" key="1">
    <citation type="submission" date="2022-05" db="EMBL/GenBank/DDBJ databases">
        <title>Genome Sequencing of Bee-Associated Microbes.</title>
        <authorList>
            <person name="Dunlap C."/>
        </authorList>
    </citation>
    <scope>NUCLEOTIDE SEQUENCE [LARGE SCALE GENOMIC DNA]</scope>
    <source>
        <strain evidence="1 2">NRRL B-04010</strain>
    </source>
</reference>
<sequence length="62" mass="7300">MIFFEQMVPSRGEAYYKPEMFKMRHEALMDEQAQGDSHFYLVKDNDDSIQGRINVVGIDKKD</sequence>
<dbReference type="EMBL" id="JAMDNP010000043">
    <property type="protein sequence ID" value="MCY9762734.1"/>
    <property type="molecule type" value="Genomic_DNA"/>
</dbReference>
<comment type="caution">
    <text evidence="1">The sequence shown here is derived from an EMBL/GenBank/DDBJ whole genome shotgun (WGS) entry which is preliminary data.</text>
</comment>
<evidence type="ECO:0000313" key="2">
    <source>
        <dbReference type="Proteomes" id="UP001527181"/>
    </source>
</evidence>
<gene>
    <name evidence="1" type="ORF">M5X12_19555</name>
</gene>
<dbReference type="RefSeq" id="WP_268600915.1">
    <property type="nucleotide sequence ID" value="NZ_JAKOBS010000051.1"/>
</dbReference>
<evidence type="ECO:0000313" key="1">
    <source>
        <dbReference type="EMBL" id="MCY9762734.1"/>
    </source>
</evidence>
<organism evidence="1 2">
    <name type="scientific">Paenibacillus alvei</name>
    <name type="common">Bacillus alvei</name>
    <dbReference type="NCBI Taxonomy" id="44250"/>
    <lineage>
        <taxon>Bacteria</taxon>
        <taxon>Bacillati</taxon>
        <taxon>Bacillota</taxon>
        <taxon>Bacilli</taxon>
        <taxon>Bacillales</taxon>
        <taxon>Paenibacillaceae</taxon>
        <taxon>Paenibacillus</taxon>
    </lineage>
</organism>
<dbReference type="Proteomes" id="UP001527181">
    <property type="component" value="Unassembled WGS sequence"/>
</dbReference>
<accession>A0ABT4H1F0</accession>
<protein>
    <submittedName>
        <fullName evidence="1">Uncharacterized protein</fullName>
    </submittedName>
</protein>
<keyword evidence="2" id="KW-1185">Reference proteome</keyword>
<proteinExistence type="predicted"/>